<evidence type="ECO:0000256" key="4">
    <source>
        <dbReference type="ARBA" id="ARBA00022692"/>
    </source>
</evidence>
<evidence type="ECO:0000256" key="6">
    <source>
        <dbReference type="ARBA" id="ARBA00023237"/>
    </source>
</evidence>
<dbReference type="Pfam" id="PF13620">
    <property type="entry name" value="CarboxypepD_reg"/>
    <property type="match status" value="1"/>
</dbReference>
<organism evidence="11 12">
    <name type="scientific">Thalassotalea profundi</name>
    <dbReference type="NCBI Taxonomy" id="2036687"/>
    <lineage>
        <taxon>Bacteria</taxon>
        <taxon>Pseudomonadati</taxon>
        <taxon>Pseudomonadota</taxon>
        <taxon>Gammaproteobacteria</taxon>
        <taxon>Alteromonadales</taxon>
        <taxon>Colwelliaceae</taxon>
        <taxon>Thalassotalea</taxon>
    </lineage>
</organism>
<evidence type="ECO:0000313" key="12">
    <source>
        <dbReference type="Proteomes" id="UP000626370"/>
    </source>
</evidence>
<keyword evidence="3 7" id="KW-1134">Transmembrane beta strand</keyword>
<reference evidence="12" key="1">
    <citation type="journal article" date="2019" name="Int. J. Syst. Evol. Microbiol.">
        <title>The Global Catalogue of Microorganisms (GCM) 10K type strain sequencing project: providing services to taxonomists for standard genome sequencing and annotation.</title>
        <authorList>
            <consortium name="The Broad Institute Genomics Platform"/>
            <consortium name="The Broad Institute Genome Sequencing Center for Infectious Disease"/>
            <person name="Wu L."/>
            <person name="Ma J."/>
        </authorList>
    </citation>
    <scope>NUCLEOTIDE SEQUENCE [LARGE SCALE GENOMIC DNA]</scope>
    <source>
        <strain evidence="12">CGMCC 1.15922</strain>
    </source>
</reference>
<keyword evidence="6 7" id="KW-0998">Cell outer membrane</keyword>
<dbReference type="InterPro" id="IPR008969">
    <property type="entry name" value="CarboxyPept-like_regulatory"/>
</dbReference>
<dbReference type="SUPFAM" id="SSF56935">
    <property type="entry name" value="Porins"/>
    <property type="match status" value="1"/>
</dbReference>
<feature type="chain" id="PRO_5046892505" evidence="8">
    <location>
        <begin position="44"/>
        <end position="1002"/>
    </location>
</feature>
<dbReference type="Gene3D" id="2.170.130.10">
    <property type="entry name" value="TonB-dependent receptor, plug domain"/>
    <property type="match status" value="1"/>
</dbReference>
<evidence type="ECO:0000256" key="2">
    <source>
        <dbReference type="ARBA" id="ARBA00022448"/>
    </source>
</evidence>
<evidence type="ECO:0000313" key="11">
    <source>
        <dbReference type="EMBL" id="GHE94958.1"/>
    </source>
</evidence>
<dbReference type="Proteomes" id="UP000626370">
    <property type="component" value="Unassembled WGS sequence"/>
</dbReference>
<dbReference type="Gene3D" id="2.60.40.1120">
    <property type="entry name" value="Carboxypeptidase-like, regulatory domain"/>
    <property type="match status" value="1"/>
</dbReference>
<feature type="domain" description="TonB-dependent transporter Oar-like beta-barrel" evidence="10">
    <location>
        <begin position="581"/>
        <end position="958"/>
    </location>
</feature>
<gene>
    <name evidence="11" type="primary">oar</name>
    <name evidence="11" type="ORF">GCM10011501_25560</name>
</gene>
<dbReference type="InterPro" id="IPR057601">
    <property type="entry name" value="Oar-like_b-barrel"/>
</dbReference>
<comment type="similarity">
    <text evidence="7">Belongs to the TonB-dependent receptor family.</text>
</comment>
<feature type="domain" description="TonB-dependent receptor plug" evidence="9">
    <location>
        <begin position="160"/>
        <end position="251"/>
    </location>
</feature>
<evidence type="ECO:0000256" key="1">
    <source>
        <dbReference type="ARBA" id="ARBA00004571"/>
    </source>
</evidence>
<proteinExistence type="inferred from homology"/>
<sequence length="1002" mass="109876">MYNNNEKTKINSSDVIRKNPLKKSIIALSVMSVLGFATVQVNAADAFNGVVKGVITSADNQATSGATITLVHKSKNITRTIITNDKGEYSLRKLPIGEYKMTITKPGFDTIEESNLMVTVGNSIIYNGQLYSENSNVERISVVGSSFSRVDLESSTGGIVVTAEDLDRLPVESGFESIALLSPGVTSNSEFGAASIGGSSSAENAYYLNGINITSIKTGIGSINLPWEAVAQTEIKTGGIDPSFGGALGGIVNAVSKSGSNEFEFGGYLRVDPQATRSQHDNLLKSNGDYLSNTEQDESTFTRGTVWASGPILEDKIFFYALYAPQKSDYIAAYQNTLDDGENTSDRYFGKLDWYITDDHSIEFTTIGFTNKGKGKSYLNDWETQEVGASTGSYRSRTGGDILGLKYSGILNDDMSIEVVAGRTTDKTYNVVENTDPLVWSNLTGSWNKISTETNSTITESEFIRDQFRADFNWMLDEHDIKIGFDYTNIQVDYQSSQNGVPGREGWWEVTYAGAGSVTGLPEGTPYVDQRIRTDFTDSDVTSSAFYIQDIWNVSDDLVLNLGVRYANVSNTVSDGRKYVDVKGQISPRFQAIYDLSGDGTSKVYATYGRYFQPVSANMNITQGGARRDVHDYYRVGETDASGEVILLADGSPSTGEHVGTRVVQEGISEPSLIASANLKSMYSDEFTLGFQKEFEDNDMVLGVRAIYRDLKRTIEDTDYGPVINQYFADNNINADASYTYVLANPGSPLDISYDFNGDGSIEHVYLTADEIALPTPERKYAALETTLSGSLNEKFNYSGSYTWSHSWGNTEGLVRTDNGQADPGWTTSYDYAELMDHSKGNLPNDRRHSLKLNGFYEITEALTLGFNARITSGTPVNMFSEHPLNVDSCAAGSVWSDCNGRGYGQVSFYDENGNPAPRGSSGRTDWTKEFDMSLAYNVTLGEGDLLLKATVYNLFNADTQISVNQTRSQYGDNGLEANPEWNMTTGRLGARYVSFVARYSF</sequence>
<keyword evidence="4 7" id="KW-0812">Transmembrane</keyword>
<name>A0ABQ3IVD2_9GAMM</name>
<dbReference type="InterPro" id="IPR039426">
    <property type="entry name" value="TonB-dep_rcpt-like"/>
</dbReference>
<dbReference type="PANTHER" id="PTHR30069">
    <property type="entry name" value="TONB-DEPENDENT OUTER MEMBRANE RECEPTOR"/>
    <property type="match status" value="1"/>
</dbReference>
<keyword evidence="12" id="KW-1185">Reference proteome</keyword>
<dbReference type="PROSITE" id="PS52016">
    <property type="entry name" value="TONB_DEPENDENT_REC_3"/>
    <property type="match status" value="1"/>
</dbReference>
<keyword evidence="5 7" id="KW-0472">Membrane</keyword>
<dbReference type="InterPro" id="IPR037066">
    <property type="entry name" value="Plug_dom_sf"/>
</dbReference>
<dbReference type="Pfam" id="PF07715">
    <property type="entry name" value="Plug"/>
    <property type="match status" value="1"/>
</dbReference>
<accession>A0ABQ3IVD2</accession>
<evidence type="ECO:0000256" key="5">
    <source>
        <dbReference type="ARBA" id="ARBA00023136"/>
    </source>
</evidence>
<keyword evidence="8" id="KW-0732">Signal</keyword>
<evidence type="ECO:0000256" key="8">
    <source>
        <dbReference type="SAM" id="SignalP"/>
    </source>
</evidence>
<keyword evidence="2 7" id="KW-0813">Transport</keyword>
<dbReference type="InterPro" id="IPR036942">
    <property type="entry name" value="Beta-barrel_TonB_sf"/>
</dbReference>
<dbReference type="InterPro" id="IPR012910">
    <property type="entry name" value="Plug_dom"/>
</dbReference>
<comment type="caution">
    <text evidence="11">The sequence shown here is derived from an EMBL/GenBank/DDBJ whole genome shotgun (WGS) entry which is preliminary data.</text>
</comment>
<dbReference type="RefSeq" id="WP_189378640.1">
    <property type="nucleotide sequence ID" value="NZ_BNAH01000010.1"/>
</dbReference>
<evidence type="ECO:0000259" key="9">
    <source>
        <dbReference type="Pfam" id="PF07715"/>
    </source>
</evidence>
<feature type="signal peptide" evidence="8">
    <location>
        <begin position="1"/>
        <end position="43"/>
    </location>
</feature>
<evidence type="ECO:0000256" key="7">
    <source>
        <dbReference type="PROSITE-ProRule" id="PRU01360"/>
    </source>
</evidence>
<comment type="subcellular location">
    <subcellularLocation>
        <location evidence="1 7">Cell outer membrane</location>
        <topology evidence="1 7">Multi-pass membrane protein</topology>
    </subcellularLocation>
</comment>
<protein>
    <submittedName>
        <fullName evidence="11">Oar protein</fullName>
    </submittedName>
</protein>
<dbReference type="Gene3D" id="2.40.170.20">
    <property type="entry name" value="TonB-dependent receptor, beta-barrel domain"/>
    <property type="match status" value="1"/>
</dbReference>
<dbReference type="Pfam" id="PF25183">
    <property type="entry name" value="OMP_b-brl_4"/>
    <property type="match status" value="2"/>
</dbReference>
<feature type="domain" description="TonB-dependent transporter Oar-like beta-barrel" evidence="10">
    <location>
        <begin position="333"/>
        <end position="570"/>
    </location>
</feature>
<evidence type="ECO:0000256" key="3">
    <source>
        <dbReference type="ARBA" id="ARBA00022452"/>
    </source>
</evidence>
<dbReference type="SUPFAM" id="SSF49464">
    <property type="entry name" value="Carboxypeptidase regulatory domain-like"/>
    <property type="match status" value="1"/>
</dbReference>
<dbReference type="PANTHER" id="PTHR30069:SF46">
    <property type="entry name" value="OAR PROTEIN"/>
    <property type="match status" value="1"/>
</dbReference>
<evidence type="ECO:0000259" key="10">
    <source>
        <dbReference type="Pfam" id="PF25183"/>
    </source>
</evidence>
<dbReference type="EMBL" id="BNAH01000010">
    <property type="protein sequence ID" value="GHE94958.1"/>
    <property type="molecule type" value="Genomic_DNA"/>
</dbReference>